<dbReference type="InterPro" id="IPR033121">
    <property type="entry name" value="PEPTIDASE_A1"/>
</dbReference>
<feature type="domain" description="Peptidase A1" evidence="8">
    <location>
        <begin position="849"/>
        <end position="1202"/>
    </location>
</feature>
<dbReference type="PANTHER" id="PTHR13683">
    <property type="entry name" value="ASPARTYL PROTEASES"/>
    <property type="match status" value="1"/>
</dbReference>
<proteinExistence type="inferred from homology"/>
<dbReference type="Pfam" id="PF14541">
    <property type="entry name" value="TAXi_C"/>
    <property type="match status" value="1"/>
</dbReference>
<dbReference type="InterPro" id="IPR025836">
    <property type="entry name" value="Zn_knuckle_CX2CX4HX4C"/>
</dbReference>
<keyword evidence="3" id="KW-0064">Aspartyl protease</keyword>
<feature type="active site" evidence="6">
    <location>
        <position position="867"/>
    </location>
</feature>
<accession>A0A7J6G6P2</accession>
<dbReference type="InterPro" id="IPR021109">
    <property type="entry name" value="Peptidase_aspartic_dom_sf"/>
</dbReference>
<dbReference type="PRINTS" id="PR00792">
    <property type="entry name" value="PEPSIN"/>
</dbReference>
<dbReference type="InterPro" id="IPR032861">
    <property type="entry name" value="TAXi_N"/>
</dbReference>
<sequence>MNNTLILTESEQEVLTLPAEFHNGNFPEPNHVLYARVVSSRDINRKTFRIKMSGIWKGQYPATITDHHSGLFLVSFGCIGDLKKVLLLEPWHFQNHLIVLSSPTVLHSPTPEAMSLTPFWIQLHRLPFLSKTKAMAEWAGNLLGTYVDVHEDSLNEGWGPFLRFRAILDISKPLLRGKMVKLKDSLDEFWLEFRYERLPEFCFECGIIGHPFESCYKFLQEIYTGQEPSLAYGPAMIGSPLPESGYDRYHTDFFKGGAWPLMTRLAKKSFESAIPSLSKRTLPLPPNMTHRETSSSPSTPSHLRVPSPSTPSSISPTTLSDSCTNSINDVPIIPFPSYLSFSPMIATYPPNTPSVKPSTRTPYTSVASSSMPLSHSTIMSTTSSIPIQTTSQNLKGKAILISEDDSENLNPNKQFKRQIDSESLRNVLKRCRSNAIQIQSDSSAPSGFSMAPPQVDDHAINSILEVVPTMLDENARDIISAPFTASEVYTALHSMSDDKSPGKDANFGQADIDRILSIPLSIFPKADILIWNGTNTGCYSVKSGYYFANSLAEQQDTGSSSTYEHWWSKFWKLQLPSKLRIFVWKVFHNILPVASELNRRHIAASPYCPLCKLQQETIPHALFLCSRAKEVWRISSLNLNFKLAASSSAEEFLLYVSEHTSTLEFEQFLTLCWSIWFERNAEFHDKPAKCPTAIKDFALQYITKYQSVHDKSNVPSDWSGNWEIAKSRLAEHKSSFLFALSPPKVISQLNSIPRRRRRATAVMPTLTTSFTFSPSSPLIFFLLLISTAANAAAASSLNHAVFSVKYKYAGQEPSLTALKAHDDRRQLRILAGVDLPLGGSGRPDAVGLYYAKIGIGTPPKDYYVQVDTGSDIMWVNCIQCKDCPTRSSLGIDLTLYDIKDSSTGKLVGCDEGFCLEVNGGPLSGCTANVSCPYLQIYADGSSTAGYFVKDNVQYDRVSGDLQTTSSNGSVIFGCGATQSDLSLSGEEALDGILGFGKSNSSVISQLASSGRVKKMFAHCLDGTNGGGIFAIGHVVQPKVNMTPLVPNQPHYNVNMTAVQVGRTFLKLPNDVFEIGDRKGTIIDSGTTLAYLPEMVYEPLVSKIISQQPDLNVHTVHGEYTCFPYSESVDDAFPTVTFYFENSLHLKVYPHEYLFPFEGMWCIGWQNSGMQSSDRKNLTLLGDLVLSNKLVVYDLENQAIGWTEYNCSSNIKVKDEKTGTVHLVGSHYISSASHSKSKWSIFLLIILLLHTLVYCDATTKNDC</sequence>
<evidence type="ECO:0000259" key="8">
    <source>
        <dbReference type="PROSITE" id="PS51767"/>
    </source>
</evidence>
<evidence type="ECO:0000256" key="2">
    <source>
        <dbReference type="ARBA" id="ARBA00022670"/>
    </source>
</evidence>
<keyword evidence="5" id="KW-0325">Glycoprotein</keyword>
<dbReference type="InterPro" id="IPR034161">
    <property type="entry name" value="Pepsin-like_plant"/>
</dbReference>
<gene>
    <name evidence="9" type="ORF">F8388_021646</name>
</gene>
<dbReference type="Pfam" id="PF13966">
    <property type="entry name" value="zf-RVT"/>
    <property type="match status" value="1"/>
</dbReference>
<evidence type="ECO:0000256" key="3">
    <source>
        <dbReference type="ARBA" id="ARBA00022750"/>
    </source>
</evidence>
<evidence type="ECO:0000256" key="6">
    <source>
        <dbReference type="PIRSR" id="PIRSR601461-1"/>
    </source>
</evidence>
<evidence type="ECO:0000256" key="7">
    <source>
        <dbReference type="SAM" id="MobiDB-lite"/>
    </source>
</evidence>
<evidence type="ECO:0000313" key="10">
    <source>
        <dbReference type="Proteomes" id="UP000525078"/>
    </source>
</evidence>
<name>A0A7J6G6P2_CANSA</name>
<dbReference type="Gene3D" id="2.40.70.10">
    <property type="entry name" value="Acid Proteases"/>
    <property type="match status" value="2"/>
</dbReference>
<dbReference type="PROSITE" id="PS51767">
    <property type="entry name" value="PEPTIDASE_A1"/>
    <property type="match status" value="1"/>
</dbReference>
<dbReference type="Pfam" id="PF14392">
    <property type="entry name" value="zf-CCHC_4"/>
    <property type="match status" value="1"/>
</dbReference>
<dbReference type="PANTHER" id="PTHR13683:SF685">
    <property type="entry name" value="EUKARYOTIC ASPARTYL PROTEASE FAMILY PROTEIN"/>
    <property type="match status" value="1"/>
</dbReference>
<dbReference type="Pfam" id="PF14543">
    <property type="entry name" value="TAXi_N"/>
    <property type="match status" value="1"/>
</dbReference>
<dbReference type="EMBL" id="JAATIP010000074">
    <property type="protein sequence ID" value="KAF4378452.1"/>
    <property type="molecule type" value="Genomic_DNA"/>
</dbReference>
<evidence type="ECO:0000256" key="5">
    <source>
        <dbReference type="ARBA" id="ARBA00023180"/>
    </source>
</evidence>
<keyword evidence="2" id="KW-0645">Protease</keyword>
<dbReference type="SUPFAM" id="SSF50630">
    <property type="entry name" value="Acid proteases"/>
    <property type="match status" value="1"/>
</dbReference>
<evidence type="ECO:0000313" key="9">
    <source>
        <dbReference type="EMBL" id="KAF4378452.1"/>
    </source>
</evidence>
<dbReference type="AlphaFoldDB" id="A0A7J6G6P2"/>
<organism evidence="9 10">
    <name type="scientific">Cannabis sativa</name>
    <name type="common">Hemp</name>
    <name type="synonym">Marijuana</name>
    <dbReference type="NCBI Taxonomy" id="3483"/>
    <lineage>
        <taxon>Eukaryota</taxon>
        <taxon>Viridiplantae</taxon>
        <taxon>Streptophyta</taxon>
        <taxon>Embryophyta</taxon>
        <taxon>Tracheophyta</taxon>
        <taxon>Spermatophyta</taxon>
        <taxon>Magnoliopsida</taxon>
        <taxon>eudicotyledons</taxon>
        <taxon>Gunneridae</taxon>
        <taxon>Pentapetalae</taxon>
        <taxon>rosids</taxon>
        <taxon>fabids</taxon>
        <taxon>Rosales</taxon>
        <taxon>Cannabaceae</taxon>
        <taxon>Cannabis</taxon>
    </lineage>
</organism>
<dbReference type="GO" id="GO:0006508">
    <property type="term" value="P:proteolysis"/>
    <property type="evidence" value="ECO:0007669"/>
    <property type="project" value="UniProtKB-KW"/>
</dbReference>
<keyword evidence="4" id="KW-0378">Hydrolase</keyword>
<evidence type="ECO:0000256" key="1">
    <source>
        <dbReference type="ARBA" id="ARBA00007447"/>
    </source>
</evidence>
<feature type="region of interest" description="Disordered" evidence="7">
    <location>
        <begin position="278"/>
        <end position="321"/>
    </location>
</feature>
<dbReference type="GO" id="GO:0004190">
    <property type="term" value="F:aspartic-type endopeptidase activity"/>
    <property type="evidence" value="ECO:0007669"/>
    <property type="project" value="UniProtKB-KW"/>
</dbReference>
<feature type="compositionally biased region" description="Low complexity" evidence="7">
    <location>
        <begin position="306"/>
        <end position="321"/>
    </location>
</feature>
<dbReference type="Proteomes" id="UP000525078">
    <property type="component" value="Unassembled WGS sequence"/>
</dbReference>
<dbReference type="InterPro" id="IPR001461">
    <property type="entry name" value="Aspartic_peptidase_A1"/>
</dbReference>
<dbReference type="FunFam" id="2.40.70.10:FF:000056">
    <property type="entry name" value="Eukaryotic aspartyl protease family protein"/>
    <property type="match status" value="1"/>
</dbReference>
<protein>
    <recommendedName>
        <fullName evidence="8">Peptidase A1 domain-containing protein</fullName>
    </recommendedName>
</protein>
<dbReference type="CDD" id="cd05476">
    <property type="entry name" value="pepsin_A_like_plant"/>
    <property type="match status" value="1"/>
</dbReference>
<comment type="caution">
    <text evidence="9">The sequence shown here is derived from an EMBL/GenBank/DDBJ whole genome shotgun (WGS) entry which is preliminary data.</text>
</comment>
<feature type="active site" evidence="6">
    <location>
        <position position="1083"/>
    </location>
</feature>
<dbReference type="InterPro" id="IPR032799">
    <property type="entry name" value="TAXi_C"/>
</dbReference>
<comment type="similarity">
    <text evidence="1">Belongs to the peptidase A1 family.</text>
</comment>
<dbReference type="InterPro" id="IPR026960">
    <property type="entry name" value="RVT-Znf"/>
</dbReference>
<reference evidence="9 10" key="1">
    <citation type="journal article" date="2020" name="bioRxiv">
        <title>Sequence and annotation of 42 cannabis genomes reveals extensive copy number variation in cannabinoid synthesis and pathogen resistance genes.</title>
        <authorList>
            <person name="Mckernan K.J."/>
            <person name="Helbert Y."/>
            <person name="Kane L.T."/>
            <person name="Ebling H."/>
            <person name="Zhang L."/>
            <person name="Liu B."/>
            <person name="Eaton Z."/>
            <person name="Mclaughlin S."/>
            <person name="Kingan S."/>
            <person name="Baybayan P."/>
            <person name="Concepcion G."/>
            <person name="Jordan M."/>
            <person name="Riva A."/>
            <person name="Barbazuk W."/>
            <person name="Harkins T."/>
        </authorList>
    </citation>
    <scope>NUCLEOTIDE SEQUENCE [LARGE SCALE GENOMIC DNA]</scope>
    <source>
        <strain evidence="10">cv. Jamaican Lion 4</strain>
        <tissue evidence="9">Leaf</tissue>
    </source>
</reference>
<evidence type="ECO:0000256" key="4">
    <source>
        <dbReference type="ARBA" id="ARBA00022801"/>
    </source>
</evidence>
<dbReference type="FunFam" id="2.40.70.10:FF:000028">
    <property type="entry name" value="Eukaryotic aspartyl protease family protein"/>
    <property type="match status" value="1"/>
</dbReference>